<dbReference type="PANTHER" id="PTHR11049">
    <property type="entry name" value="ACYL COENZYME A THIOESTER HYDROLASE"/>
    <property type="match status" value="1"/>
</dbReference>
<gene>
    <name evidence="5" type="ORF">FCL54_10200</name>
</gene>
<evidence type="ECO:0000313" key="6">
    <source>
        <dbReference type="Proteomes" id="UP000308230"/>
    </source>
</evidence>
<sequence>MEEKKKLPAKLMRDSRAVKSSFVLPSDTNTHRTLFGGKLMSYIDDIAAISATKHARTYTVTASTDSVDFLHPIKEGYTVNLESIVTWTHKTSMEVFVKIFAENLLEGTKVICATSFLTFVALDKEGKPTIVPEVIPETREELFLHNTAPTRAETRQNRRKESERFAKEFGVVKPS</sequence>
<comment type="caution">
    <text evidence="5">The sequence shown here is derived from an EMBL/GenBank/DDBJ whole genome shotgun (WGS) entry which is preliminary data.</text>
</comment>
<dbReference type="GO" id="GO:0005829">
    <property type="term" value="C:cytosol"/>
    <property type="evidence" value="ECO:0007669"/>
    <property type="project" value="TreeGrafter"/>
</dbReference>
<name>A0A5R9FCX6_9BACL</name>
<keyword evidence="2 3" id="KW-0378">Hydrolase</keyword>
<dbReference type="RefSeq" id="WP_138125992.1">
    <property type="nucleotide sequence ID" value="NZ_SWLG01000006.1"/>
</dbReference>
<dbReference type="OrthoDB" id="9791628at2"/>
<dbReference type="InterPro" id="IPR029069">
    <property type="entry name" value="HotDog_dom_sf"/>
</dbReference>
<dbReference type="CDD" id="cd03442">
    <property type="entry name" value="BFIT_BACH"/>
    <property type="match status" value="1"/>
</dbReference>
<dbReference type="GO" id="GO:0052816">
    <property type="term" value="F:long-chain fatty acyl-CoA hydrolase activity"/>
    <property type="evidence" value="ECO:0007669"/>
    <property type="project" value="TreeGrafter"/>
</dbReference>
<keyword evidence="6" id="KW-1185">Reference proteome</keyword>
<protein>
    <submittedName>
        <fullName evidence="5">Acyl-CoA thioesterase</fullName>
    </submittedName>
</protein>
<dbReference type="AlphaFoldDB" id="A0A5R9FCX6"/>
<evidence type="ECO:0000256" key="1">
    <source>
        <dbReference type="ARBA" id="ARBA00010458"/>
    </source>
</evidence>
<evidence type="ECO:0000259" key="4">
    <source>
        <dbReference type="PROSITE" id="PS51770"/>
    </source>
</evidence>
<dbReference type="PANTHER" id="PTHR11049:SF24">
    <property type="entry name" value="CYTOSOLIC ACYL COENZYME A THIOESTER HYDROLASE"/>
    <property type="match status" value="1"/>
</dbReference>
<accession>A0A5R9FCX6</accession>
<organism evidence="5 6">
    <name type="scientific">Exobacillus caeni</name>
    <dbReference type="NCBI Taxonomy" id="2574798"/>
    <lineage>
        <taxon>Bacteria</taxon>
        <taxon>Bacillati</taxon>
        <taxon>Bacillota</taxon>
        <taxon>Bacilli</taxon>
        <taxon>Bacillales</taxon>
        <taxon>Guptibacillaceae</taxon>
        <taxon>Exobacillus</taxon>
    </lineage>
</organism>
<dbReference type="Pfam" id="PF03061">
    <property type="entry name" value="4HBT"/>
    <property type="match status" value="1"/>
</dbReference>
<dbReference type="InterPro" id="IPR040170">
    <property type="entry name" value="Cytosol_ACT"/>
</dbReference>
<evidence type="ECO:0000313" key="5">
    <source>
        <dbReference type="EMBL" id="TLS37505.1"/>
    </source>
</evidence>
<comment type="similarity">
    <text evidence="1">Belongs to the acyl coenzyme A hydrolase family.</text>
</comment>
<dbReference type="SUPFAM" id="SSF54637">
    <property type="entry name" value="Thioesterase/thiol ester dehydrase-isomerase"/>
    <property type="match status" value="1"/>
</dbReference>
<dbReference type="Gene3D" id="3.10.129.10">
    <property type="entry name" value="Hotdog Thioesterase"/>
    <property type="match status" value="1"/>
</dbReference>
<dbReference type="InterPro" id="IPR006683">
    <property type="entry name" value="Thioestr_dom"/>
</dbReference>
<feature type="domain" description="HotDog ACOT-type" evidence="4">
    <location>
        <begin position="13"/>
        <end position="125"/>
    </location>
</feature>
<evidence type="ECO:0000256" key="2">
    <source>
        <dbReference type="ARBA" id="ARBA00022801"/>
    </source>
</evidence>
<dbReference type="Proteomes" id="UP000308230">
    <property type="component" value="Unassembled WGS sequence"/>
</dbReference>
<dbReference type="InterPro" id="IPR033120">
    <property type="entry name" value="HOTDOG_ACOT"/>
</dbReference>
<dbReference type="EMBL" id="SWLG01000006">
    <property type="protein sequence ID" value="TLS37505.1"/>
    <property type="molecule type" value="Genomic_DNA"/>
</dbReference>
<dbReference type="GO" id="GO:0006637">
    <property type="term" value="P:acyl-CoA metabolic process"/>
    <property type="evidence" value="ECO:0007669"/>
    <property type="project" value="TreeGrafter"/>
</dbReference>
<dbReference type="PROSITE" id="PS51770">
    <property type="entry name" value="HOTDOG_ACOT"/>
    <property type="match status" value="1"/>
</dbReference>
<evidence type="ECO:0000256" key="3">
    <source>
        <dbReference type="PROSITE-ProRule" id="PRU01106"/>
    </source>
</evidence>
<proteinExistence type="inferred from homology"/>
<dbReference type="GO" id="GO:0009062">
    <property type="term" value="P:fatty acid catabolic process"/>
    <property type="evidence" value="ECO:0007669"/>
    <property type="project" value="TreeGrafter"/>
</dbReference>
<reference evidence="5 6" key="1">
    <citation type="submission" date="2019-04" db="EMBL/GenBank/DDBJ databases">
        <title>Bacillus caeni sp. nov., a bacterium isolated from mangrove sediment.</title>
        <authorList>
            <person name="Huang H."/>
            <person name="Mo K."/>
            <person name="Hu Y."/>
        </authorList>
    </citation>
    <scope>NUCLEOTIDE SEQUENCE [LARGE SCALE GENOMIC DNA]</scope>
    <source>
        <strain evidence="5 6">HB172195</strain>
    </source>
</reference>